<evidence type="ECO:0000313" key="4">
    <source>
        <dbReference type="EMBL" id="MFC4555807.1"/>
    </source>
</evidence>
<comment type="caution">
    <text evidence="4">The sequence shown here is derived from an EMBL/GenBank/DDBJ whole genome shotgun (WGS) entry which is preliminary data.</text>
</comment>
<sequence>MPQRRTQIADAAIATLAAHGSRGLTHRAVDQAAGLPPGSTSYYLRTRLALLEATVERLAELDAGEVPDLAGADPAGALADALVRLLTDGRDRLLARYELSLEASRRPELRPALVAGSRRIHDAFAGWLDGLGVSDTAVRADAVQALVEGLLLAEATSTRNPPRTREEIRRSLTVVIGAP</sequence>
<feature type="DNA-binding region" description="H-T-H motif" evidence="2">
    <location>
        <begin position="25"/>
        <end position="44"/>
    </location>
</feature>
<evidence type="ECO:0000259" key="3">
    <source>
        <dbReference type="PROSITE" id="PS50977"/>
    </source>
</evidence>
<dbReference type="RefSeq" id="WP_122824283.1">
    <property type="nucleotide sequence ID" value="NZ_CP033325.1"/>
</dbReference>
<dbReference type="InterPro" id="IPR041583">
    <property type="entry name" value="TetR_C_31"/>
</dbReference>
<dbReference type="SUPFAM" id="SSF46689">
    <property type="entry name" value="Homeodomain-like"/>
    <property type="match status" value="1"/>
</dbReference>
<dbReference type="Pfam" id="PF17940">
    <property type="entry name" value="TetR_C_31"/>
    <property type="match status" value="1"/>
</dbReference>
<dbReference type="PROSITE" id="PS50977">
    <property type="entry name" value="HTH_TETR_2"/>
    <property type="match status" value="1"/>
</dbReference>
<proteinExistence type="predicted"/>
<dbReference type="InterPro" id="IPR009057">
    <property type="entry name" value="Homeodomain-like_sf"/>
</dbReference>
<reference evidence="5" key="1">
    <citation type="journal article" date="2019" name="Int. J. Syst. Evol. Microbiol.">
        <title>The Global Catalogue of Microorganisms (GCM) 10K type strain sequencing project: providing services to taxonomists for standard genome sequencing and annotation.</title>
        <authorList>
            <consortium name="The Broad Institute Genomics Platform"/>
            <consortium name="The Broad Institute Genome Sequencing Center for Infectious Disease"/>
            <person name="Wu L."/>
            <person name="Ma J."/>
        </authorList>
    </citation>
    <scope>NUCLEOTIDE SEQUENCE [LARGE SCALE GENOMIC DNA]</scope>
    <source>
        <strain evidence="5">JCM 3369</strain>
    </source>
</reference>
<dbReference type="Proteomes" id="UP001595955">
    <property type="component" value="Unassembled WGS sequence"/>
</dbReference>
<dbReference type="Gene3D" id="1.10.357.10">
    <property type="entry name" value="Tetracycline Repressor, domain 2"/>
    <property type="match status" value="1"/>
</dbReference>
<keyword evidence="1 2" id="KW-0238">DNA-binding</keyword>
<evidence type="ECO:0000256" key="2">
    <source>
        <dbReference type="PROSITE-ProRule" id="PRU00335"/>
    </source>
</evidence>
<evidence type="ECO:0000256" key="1">
    <source>
        <dbReference type="ARBA" id="ARBA00023125"/>
    </source>
</evidence>
<accession>A0ABV9DBL3</accession>
<gene>
    <name evidence="4" type="ORF">ACFO3F_11165</name>
</gene>
<dbReference type="SUPFAM" id="SSF48498">
    <property type="entry name" value="Tetracyclin repressor-like, C-terminal domain"/>
    <property type="match status" value="1"/>
</dbReference>
<dbReference type="InterPro" id="IPR036271">
    <property type="entry name" value="Tet_transcr_reg_TetR-rel_C_sf"/>
</dbReference>
<name>A0ABV9DBL3_9MICO</name>
<protein>
    <submittedName>
        <fullName evidence="4">TetR/AcrR family transcriptional regulator</fullName>
    </submittedName>
</protein>
<feature type="domain" description="HTH tetR-type" evidence="3">
    <location>
        <begin position="2"/>
        <end position="62"/>
    </location>
</feature>
<dbReference type="EMBL" id="JBHSGF010000007">
    <property type="protein sequence ID" value="MFC4555807.1"/>
    <property type="molecule type" value="Genomic_DNA"/>
</dbReference>
<evidence type="ECO:0000313" key="5">
    <source>
        <dbReference type="Proteomes" id="UP001595955"/>
    </source>
</evidence>
<organism evidence="4 5">
    <name type="scientific">Georgenia faecalis</name>
    <dbReference type="NCBI Taxonomy" id="2483799"/>
    <lineage>
        <taxon>Bacteria</taxon>
        <taxon>Bacillati</taxon>
        <taxon>Actinomycetota</taxon>
        <taxon>Actinomycetes</taxon>
        <taxon>Micrococcales</taxon>
        <taxon>Bogoriellaceae</taxon>
        <taxon>Georgenia</taxon>
    </lineage>
</organism>
<dbReference type="InterPro" id="IPR001647">
    <property type="entry name" value="HTH_TetR"/>
</dbReference>
<keyword evidence="5" id="KW-1185">Reference proteome</keyword>